<dbReference type="SUPFAM" id="SSF52540">
    <property type="entry name" value="P-loop containing nucleoside triphosphate hydrolases"/>
    <property type="match status" value="1"/>
</dbReference>
<keyword evidence="2" id="KW-0040">ANK repeat</keyword>
<feature type="repeat" description="ANK" evidence="2">
    <location>
        <begin position="803"/>
        <end position="835"/>
    </location>
</feature>
<evidence type="ECO:0000256" key="2">
    <source>
        <dbReference type="PROSITE-ProRule" id="PRU00023"/>
    </source>
</evidence>
<keyword evidence="1" id="KW-0677">Repeat</keyword>
<dbReference type="Gene3D" id="3.40.50.300">
    <property type="entry name" value="P-loop containing nucleotide triphosphate hydrolases"/>
    <property type="match status" value="1"/>
</dbReference>
<dbReference type="InterPro" id="IPR036770">
    <property type="entry name" value="Ankyrin_rpt-contain_sf"/>
</dbReference>
<reference evidence="4" key="2">
    <citation type="submission" date="2023-06" db="EMBL/GenBank/DDBJ databases">
        <authorList>
            <consortium name="Lawrence Berkeley National Laboratory"/>
            <person name="Haridas S."/>
            <person name="Hensen N."/>
            <person name="Bonometti L."/>
            <person name="Westerberg I."/>
            <person name="Brannstrom I.O."/>
            <person name="Guillou S."/>
            <person name="Cros-Aarteil S."/>
            <person name="Calhoun S."/>
            <person name="Kuo A."/>
            <person name="Mondo S."/>
            <person name="Pangilinan J."/>
            <person name="Riley R."/>
            <person name="Labutti K."/>
            <person name="Andreopoulos B."/>
            <person name="Lipzen A."/>
            <person name="Chen C."/>
            <person name="Yanf M."/>
            <person name="Daum C."/>
            <person name="Ng V."/>
            <person name="Clum A."/>
            <person name="Steindorff A."/>
            <person name="Ohm R."/>
            <person name="Martin F."/>
            <person name="Silar P."/>
            <person name="Natvig D."/>
            <person name="Lalanne C."/>
            <person name="Gautier V."/>
            <person name="Ament-Velasquez S.L."/>
            <person name="Kruys A."/>
            <person name="Hutchinson M.I."/>
            <person name="Powell A.J."/>
            <person name="Barry K."/>
            <person name="Miller A.N."/>
            <person name="Grigoriev I.V."/>
            <person name="Debuchy R."/>
            <person name="Gladieux P."/>
            <person name="Thoren M.H."/>
            <person name="Johannesson H."/>
        </authorList>
    </citation>
    <scope>NUCLEOTIDE SEQUENCE</scope>
    <source>
        <strain evidence="4">CBS 314.62</strain>
    </source>
</reference>
<reference evidence="4" key="1">
    <citation type="journal article" date="2023" name="Mol. Phylogenet. Evol.">
        <title>Genome-scale phylogeny and comparative genomics of the fungal order Sordariales.</title>
        <authorList>
            <person name="Hensen N."/>
            <person name="Bonometti L."/>
            <person name="Westerberg I."/>
            <person name="Brannstrom I.O."/>
            <person name="Guillou S."/>
            <person name="Cros-Aarteil S."/>
            <person name="Calhoun S."/>
            <person name="Haridas S."/>
            <person name="Kuo A."/>
            <person name="Mondo S."/>
            <person name="Pangilinan J."/>
            <person name="Riley R."/>
            <person name="LaButti K."/>
            <person name="Andreopoulos B."/>
            <person name="Lipzen A."/>
            <person name="Chen C."/>
            <person name="Yan M."/>
            <person name="Daum C."/>
            <person name="Ng V."/>
            <person name="Clum A."/>
            <person name="Steindorff A."/>
            <person name="Ohm R.A."/>
            <person name="Martin F."/>
            <person name="Silar P."/>
            <person name="Natvig D.O."/>
            <person name="Lalanne C."/>
            <person name="Gautier V."/>
            <person name="Ament-Velasquez S.L."/>
            <person name="Kruys A."/>
            <person name="Hutchinson M.I."/>
            <person name="Powell A.J."/>
            <person name="Barry K."/>
            <person name="Miller A.N."/>
            <person name="Grigoriev I.V."/>
            <person name="Debuchy R."/>
            <person name="Gladieux P."/>
            <person name="Hiltunen Thoren M."/>
            <person name="Johannesson H."/>
        </authorList>
    </citation>
    <scope>NUCLEOTIDE SEQUENCE</scope>
    <source>
        <strain evidence="4">CBS 314.62</strain>
    </source>
</reference>
<evidence type="ECO:0000313" key="5">
    <source>
        <dbReference type="Proteomes" id="UP001270362"/>
    </source>
</evidence>
<dbReference type="SMART" id="SM00248">
    <property type="entry name" value="ANK"/>
    <property type="match status" value="7"/>
</dbReference>
<dbReference type="EMBL" id="JAULSO010000002">
    <property type="protein sequence ID" value="KAK3690297.1"/>
    <property type="molecule type" value="Genomic_DNA"/>
</dbReference>
<organism evidence="4 5">
    <name type="scientific">Podospora appendiculata</name>
    <dbReference type="NCBI Taxonomy" id="314037"/>
    <lineage>
        <taxon>Eukaryota</taxon>
        <taxon>Fungi</taxon>
        <taxon>Dikarya</taxon>
        <taxon>Ascomycota</taxon>
        <taxon>Pezizomycotina</taxon>
        <taxon>Sordariomycetes</taxon>
        <taxon>Sordariomycetidae</taxon>
        <taxon>Sordariales</taxon>
        <taxon>Podosporaceae</taxon>
        <taxon>Podospora</taxon>
    </lineage>
</organism>
<dbReference type="SUPFAM" id="SSF48403">
    <property type="entry name" value="Ankyrin repeat"/>
    <property type="match status" value="1"/>
</dbReference>
<comment type="caution">
    <text evidence="4">The sequence shown here is derived from an EMBL/GenBank/DDBJ whole genome shotgun (WGS) entry which is preliminary data.</text>
</comment>
<name>A0AAE0XD13_9PEZI</name>
<keyword evidence="5" id="KW-1185">Reference proteome</keyword>
<dbReference type="Proteomes" id="UP001270362">
    <property type="component" value="Unassembled WGS sequence"/>
</dbReference>
<evidence type="ECO:0000256" key="1">
    <source>
        <dbReference type="ARBA" id="ARBA00022737"/>
    </source>
</evidence>
<dbReference type="PROSITE" id="PS50088">
    <property type="entry name" value="ANK_REPEAT"/>
    <property type="match status" value="2"/>
</dbReference>
<dbReference type="Pfam" id="PF12796">
    <property type="entry name" value="Ank_2"/>
    <property type="match status" value="1"/>
</dbReference>
<gene>
    <name evidence="4" type="ORF">B0T22DRAFT_441706</name>
</gene>
<dbReference type="InterPro" id="IPR056884">
    <property type="entry name" value="NPHP3-like_N"/>
</dbReference>
<evidence type="ECO:0000313" key="4">
    <source>
        <dbReference type="EMBL" id="KAK3690297.1"/>
    </source>
</evidence>
<feature type="repeat" description="ANK" evidence="2">
    <location>
        <begin position="758"/>
        <end position="790"/>
    </location>
</feature>
<dbReference type="PROSITE" id="PS50297">
    <property type="entry name" value="ANK_REP_REGION"/>
    <property type="match status" value="1"/>
</dbReference>
<dbReference type="InterPro" id="IPR002110">
    <property type="entry name" value="Ankyrin_rpt"/>
</dbReference>
<proteinExistence type="predicted"/>
<protein>
    <recommendedName>
        <fullName evidence="3">Nephrocystin 3-like N-terminal domain-containing protein</fullName>
    </recommendedName>
</protein>
<sequence>MPLPANESRKLEPGSWSLIISQLCQYSWLQVILGRDTEVADAEYGIAGCGKTVLCSTIIDAVKDLCLADDSRNLAYFYFDFQRTSAQNGEELLRSLLRQLCGREIQVPAPAKNLYTKCSGPGHLPTAKELEETLLAVISDLGKEVYIMLDALGELPGGENTKRKEVLQLIQRLVHRKLGNLHILTTSRSQLDIQLVLGPLSGPEGGISIQGSDVDVDIRKYVRTILDDAGDCFSTLSADIKNLIETSLGEGAHGMFRWAFCQMETLRTCSRVIDIKKTLATLPKTLDETYERLLAGIYENHAEEAQAILIWIVFSECPLTLQEVAETAVLRPGVIQVDPDDRLYDPSEVLRIFGSLLCIRDSQRLTRYGTYEKFEAVQFPHFSVKEYLMSGRSTLFQTMTDLVPDPDEYIGDCCVSSLISLDQTGFSGDIVSCIEKNPILRYAAKHWPTHVKRAEATTMTNGVVNKSPLLARVLELFDEHRNLFLNWLYIYKATCSLATYQSMRFDLFHGPVSGPGAVGSLKAEVASPLSYACYLGLYSVARCLVDSGSSIHRGSFYYSGGWQREIIETTNPQLSTGSAESGRSLLLELALQYVEEITELEINMVNLLLDYGAPFEKPARDIRMSSGYCSRTAPTYITLSSAGAASIYLLTLQKVALTGDLDMLNWFIPRGALDTNAYSGVHASRLIQSCLHFWPPGTSTSKGSRKPGTVKIAGPGGDSDGMEPAYQQQQETGHVHIVRLLLDNGADVNATATKAPNRCATALIAAVADGNCNIVELLLERGADVHLTVTRPMITGGWHLRERYDSAVQAVAGFGRCEVLKLLVAKGADVNARGEEFAAPIDAALFRKKHEMFHLLIDLGAQMNGRDHDFDTARAALLNAVDDESEER</sequence>
<evidence type="ECO:0000259" key="3">
    <source>
        <dbReference type="Pfam" id="PF24883"/>
    </source>
</evidence>
<dbReference type="PANTHER" id="PTHR10039">
    <property type="entry name" value="AMELOGENIN"/>
    <property type="match status" value="1"/>
</dbReference>
<dbReference type="AlphaFoldDB" id="A0AAE0XD13"/>
<dbReference type="Gene3D" id="1.25.40.20">
    <property type="entry name" value="Ankyrin repeat-containing domain"/>
    <property type="match status" value="1"/>
</dbReference>
<dbReference type="Pfam" id="PF24883">
    <property type="entry name" value="NPHP3_N"/>
    <property type="match status" value="1"/>
</dbReference>
<dbReference type="PANTHER" id="PTHR10039:SF16">
    <property type="entry name" value="GPI INOSITOL-DEACYLASE"/>
    <property type="match status" value="1"/>
</dbReference>
<feature type="domain" description="Nephrocystin 3-like N-terminal" evidence="3">
    <location>
        <begin position="44"/>
        <end position="188"/>
    </location>
</feature>
<dbReference type="InterPro" id="IPR027417">
    <property type="entry name" value="P-loop_NTPase"/>
</dbReference>
<accession>A0AAE0XD13</accession>